<dbReference type="GO" id="GO:0140098">
    <property type="term" value="F:catalytic activity, acting on RNA"/>
    <property type="evidence" value="ECO:0007669"/>
    <property type="project" value="UniProtKB-ARBA"/>
</dbReference>
<comment type="catalytic activity">
    <reaction evidence="1 4">
        <text>a uridine in RNA = a pseudouridine in RNA</text>
        <dbReference type="Rhea" id="RHEA:48348"/>
        <dbReference type="Rhea" id="RHEA-COMP:12068"/>
        <dbReference type="Rhea" id="RHEA-COMP:12069"/>
        <dbReference type="ChEBI" id="CHEBI:65314"/>
        <dbReference type="ChEBI" id="CHEBI:65315"/>
    </reaction>
</comment>
<name>A0A6N2QVC7_9FIRM</name>
<dbReference type="EMBL" id="CACRST010000005">
    <property type="protein sequence ID" value="VYS72446.1"/>
    <property type="molecule type" value="Genomic_DNA"/>
</dbReference>
<evidence type="ECO:0000259" key="5">
    <source>
        <dbReference type="Pfam" id="PF00849"/>
    </source>
</evidence>
<dbReference type="InterPro" id="IPR050188">
    <property type="entry name" value="RluA_PseudoU_synthase"/>
</dbReference>
<dbReference type="NCBIfam" id="TIGR00005">
    <property type="entry name" value="rluA_subfam"/>
    <property type="match status" value="1"/>
</dbReference>
<comment type="similarity">
    <text evidence="2 4">Belongs to the pseudouridine synthase RluA family.</text>
</comment>
<dbReference type="AlphaFoldDB" id="A0A6N2QVC7"/>
<dbReference type="RefSeq" id="WP_156352261.1">
    <property type="nucleotide sequence ID" value="NZ_CACRST010000005.1"/>
</dbReference>
<accession>A0A6N2QVC7</accession>
<sequence>MERILKIIVKETDGSANVGQILRIQAGLTKKQISQAKFRSEGITRNGVKCRVTDSALPGDILTVCLEESHISGSDHLIMPPDHLPPLQILYEDQDLLAVNKSAGIVTHPCGSHYHDSLSNQAAYYFHSKEKNVTIRSVGRLDKETSGIVIFAKNQPAAARLQNQRSQGHFQKEYLALVHGFLPEDSRVWHTIDLPIAPDPDDSRKMICPPHSSAVPDCSLQPQYKKAVTHYRVIKSTDQWSLLSLRLDTGRTHQIRVHMKATGHPLLGDTLYSGSRTVPEPFSFARAALHAWKVSLIQPFENREILIEADIPNDFYLC</sequence>
<dbReference type="InterPro" id="IPR006145">
    <property type="entry name" value="PsdUridine_synth_RsuA/RluA"/>
</dbReference>
<dbReference type="EC" id="5.4.99.-" evidence="4"/>
<gene>
    <name evidence="6" type="primary">rluD_2</name>
    <name evidence="6" type="ORF">BGLFYP119_00295</name>
</gene>
<evidence type="ECO:0000256" key="1">
    <source>
        <dbReference type="ARBA" id="ARBA00000073"/>
    </source>
</evidence>
<evidence type="ECO:0000256" key="4">
    <source>
        <dbReference type="RuleBase" id="RU362028"/>
    </source>
</evidence>
<protein>
    <recommendedName>
        <fullName evidence="4">Pseudouridine synthase</fullName>
        <ecNumber evidence="4">5.4.99.-</ecNumber>
    </recommendedName>
</protein>
<dbReference type="InterPro" id="IPR006225">
    <property type="entry name" value="PsdUridine_synth_RluC/D"/>
</dbReference>
<evidence type="ECO:0000256" key="3">
    <source>
        <dbReference type="PIRSR" id="PIRSR606225-1"/>
    </source>
</evidence>
<dbReference type="CDD" id="cd02869">
    <property type="entry name" value="PseudoU_synth_RluA_like"/>
    <property type="match status" value="1"/>
</dbReference>
<dbReference type="GO" id="GO:0003723">
    <property type="term" value="F:RNA binding"/>
    <property type="evidence" value="ECO:0007669"/>
    <property type="project" value="InterPro"/>
</dbReference>
<dbReference type="PANTHER" id="PTHR21600">
    <property type="entry name" value="MITOCHONDRIAL RNA PSEUDOURIDINE SYNTHASE"/>
    <property type="match status" value="1"/>
</dbReference>
<dbReference type="InterPro" id="IPR020103">
    <property type="entry name" value="PsdUridine_synth_cat_dom_sf"/>
</dbReference>
<dbReference type="SUPFAM" id="SSF55120">
    <property type="entry name" value="Pseudouridine synthase"/>
    <property type="match status" value="1"/>
</dbReference>
<dbReference type="Pfam" id="PF00849">
    <property type="entry name" value="PseudoU_synth_2"/>
    <property type="match status" value="1"/>
</dbReference>
<organism evidence="6">
    <name type="scientific">Blautia glucerasea</name>
    <dbReference type="NCBI Taxonomy" id="536633"/>
    <lineage>
        <taxon>Bacteria</taxon>
        <taxon>Bacillati</taxon>
        <taxon>Bacillota</taxon>
        <taxon>Clostridia</taxon>
        <taxon>Lachnospirales</taxon>
        <taxon>Lachnospiraceae</taxon>
        <taxon>Blautia</taxon>
    </lineage>
</organism>
<dbReference type="PANTHER" id="PTHR21600:SF44">
    <property type="entry name" value="RIBOSOMAL LARGE SUBUNIT PSEUDOURIDINE SYNTHASE D"/>
    <property type="match status" value="1"/>
</dbReference>
<evidence type="ECO:0000313" key="6">
    <source>
        <dbReference type="EMBL" id="VYS72446.1"/>
    </source>
</evidence>
<reference evidence="6" key="1">
    <citation type="submission" date="2019-11" db="EMBL/GenBank/DDBJ databases">
        <authorList>
            <person name="Feng L."/>
        </authorList>
    </citation>
    <scope>NUCLEOTIDE SEQUENCE</scope>
    <source>
        <strain evidence="6">BgluceraseaLFYP119</strain>
    </source>
</reference>
<evidence type="ECO:0000256" key="2">
    <source>
        <dbReference type="ARBA" id="ARBA00010876"/>
    </source>
</evidence>
<dbReference type="GO" id="GO:0000455">
    <property type="term" value="P:enzyme-directed rRNA pseudouridine synthesis"/>
    <property type="evidence" value="ECO:0007669"/>
    <property type="project" value="TreeGrafter"/>
</dbReference>
<dbReference type="GO" id="GO:0009982">
    <property type="term" value="F:pseudouridine synthase activity"/>
    <property type="evidence" value="ECO:0007669"/>
    <property type="project" value="InterPro"/>
</dbReference>
<feature type="active site" evidence="3">
    <location>
        <position position="142"/>
    </location>
</feature>
<dbReference type="Gene3D" id="3.30.2350.10">
    <property type="entry name" value="Pseudouridine synthase"/>
    <property type="match status" value="1"/>
</dbReference>
<keyword evidence="4 6" id="KW-0413">Isomerase</keyword>
<comment type="function">
    <text evidence="4">Responsible for synthesis of pseudouridine from uracil.</text>
</comment>
<feature type="domain" description="Pseudouridine synthase RsuA/RluA-like" evidence="5">
    <location>
        <begin position="95"/>
        <end position="260"/>
    </location>
</feature>
<proteinExistence type="inferred from homology"/>